<proteinExistence type="predicted"/>
<keyword evidence="4" id="KW-0548">Nucleotidyltransferase</keyword>
<name>A0A8S5L4E1_9VIRU</name>
<feature type="binding site" evidence="9">
    <location>
        <position position="361"/>
    </location>
    <ligand>
        <name>Mg(2+)</name>
        <dbReference type="ChEBI" id="CHEBI:18420"/>
        <label>2</label>
    </ligand>
</feature>
<organism evidence="11 12">
    <name type="scientific">ssRNA phage SRR6960799_10</name>
    <dbReference type="NCBI Taxonomy" id="2786566"/>
    <lineage>
        <taxon>Viruses</taxon>
        <taxon>Riboviria</taxon>
        <taxon>Orthornavirae</taxon>
        <taxon>Lenarviricota</taxon>
        <taxon>Leviviricetes</taxon>
        <taxon>Norzivirales</taxon>
        <taxon>Fiersviridae</taxon>
        <taxon>Jupbevirus</taxon>
        <taxon>Jupbevirus asiohabitans</taxon>
    </lineage>
</organism>
<comment type="cofactor">
    <cofactor evidence="9">
        <name>Mg(2+)</name>
        <dbReference type="ChEBI" id="CHEBI:18420"/>
    </cofactor>
    <text evidence="9">Binds 2 Mg(2+) per subunit.</text>
</comment>
<evidence type="ECO:0000256" key="2">
    <source>
        <dbReference type="ARBA" id="ARBA00022484"/>
    </source>
</evidence>
<dbReference type="GO" id="GO:0039694">
    <property type="term" value="P:viral RNA genome replication"/>
    <property type="evidence" value="ECO:0007669"/>
    <property type="project" value="InterPro"/>
</dbReference>
<keyword evidence="2 11" id="KW-0696">RNA-directed RNA polymerase</keyword>
<keyword evidence="9" id="KW-0460">Magnesium</keyword>
<protein>
    <recommendedName>
        <fullName evidence="1">RNA-directed RNA polymerase</fullName>
        <ecNumber evidence="1">2.7.7.48</ecNumber>
    </recommendedName>
    <alternativeName>
        <fullName evidence="7">RNA replicase beta chain</fullName>
    </alternativeName>
</protein>
<keyword evidence="12" id="KW-1185">Reference proteome</keyword>
<keyword evidence="5" id="KW-0547">Nucleotide-binding</keyword>
<dbReference type="EMBL" id="BK014060">
    <property type="protein sequence ID" value="DAD52292.1"/>
    <property type="molecule type" value="Genomic_RNA"/>
</dbReference>
<dbReference type="KEGG" id="vg:80398440"/>
<evidence type="ECO:0000256" key="6">
    <source>
        <dbReference type="ARBA" id="ARBA00022953"/>
    </source>
</evidence>
<evidence type="ECO:0000256" key="5">
    <source>
        <dbReference type="ARBA" id="ARBA00022741"/>
    </source>
</evidence>
<dbReference type="GeneID" id="80398440"/>
<evidence type="ECO:0000256" key="9">
    <source>
        <dbReference type="PIRSR" id="PIRSR605093-1"/>
    </source>
</evidence>
<keyword evidence="9" id="KW-0479">Metal-binding</keyword>
<evidence type="ECO:0000256" key="4">
    <source>
        <dbReference type="ARBA" id="ARBA00022695"/>
    </source>
</evidence>
<evidence type="ECO:0000256" key="1">
    <source>
        <dbReference type="ARBA" id="ARBA00012494"/>
    </source>
</evidence>
<accession>A0A8S5L4E1</accession>
<dbReference type="EC" id="2.7.7.48" evidence="1"/>
<sequence length="635" mass="71325">MLSKPPSPCRASFDCASFDLGSHLRHVFDIVGYDPSEPTEVGKPGSYHGQSRRGGSSYSFAIKHFGREVMTKFDDEKSETDVMKTKAALRRFEEAEELCAATNRRFHKYLLGHRPANERVARTMIRAREKIGNLLSQVNWSRVREGCTFTSGSSVTLPRSRSTAIHKYSTKVESTNHALSTVSEIFSQIPALTGGIADGSGILIVPGNKLTCVPKNYKVHRMIAGEADGNMYAQKGLHQEIRLLLRHVGVDLSDQTTNQDFSLLGSKTGLVATVDMSMASDTVSYTVVEWFLSLVPDVFDYLDRCRSTSGKFTDRVVTYEKFSSMGNATTFEVESLIFWALAAGVCDVEQADSRFVGIYGDDVVLPNRCVPLYFEVLEECGFKPNVDKTFWDKGYAHTQLFRESCGKHYFNGEDVTPVYIRKQPKSLLDYFHLVNNLVRWTRRLEQLSDAPCLKRLWDYIAKLRENTPEQWVKPRIPDGFGDGAFIGTFDECAPSTYKGRKSMWVEGYRVEVLTERFDQAIGRSAAGFPLKRARKNMYIDGRKTVVSVLTPVESKEEKKAVASVTPLGFALASLEKLERNADQTMVRNTLRRVSPKIVALIYAKRELATEGMSIELKSTRQVVPSMLTVPLSVSW</sequence>
<reference evidence="11" key="1">
    <citation type="submission" date="2020-09" db="EMBL/GenBank/DDBJ databases">
        <title>Leviviricetes taxonomy.</title>
        <authorList>
            <person name="Stockdale S.R."/>
            <person name="Callanan J."/>
            <person name="Adriaenssens E.M."/>
            <person name="Kuhn J.H."/>
            <person name="Rumnieks J."/>
            <person name="Shkoporov A."/>
            <person name="Draper L.A."/>
            <person name="Ross P."/>
            <person name="Hill C."/>
        </authorList>
    </citation>
    <scope>NUCLEOTIDE SEQUENCE</scope>
</reference>
<evidence type="ECO:0000256" key="7">
    <source>
        <dbReference type="ARBA" id="ARBA00030248"/>
    </source>
</evidence>
<evidence type="ECO:0000256" key="8">
    <source>
        <dbReference type="ARBA" id="ARBA00048744"/>
    </source>
</evidence>
<keyword evidence="6" id="KW-0693">Viral RNA replication</keyword>
<evidence type="ECO:0000313" key="12">
    <source>
        <dbReference type="Proteomes" id="UP000679777"/>
    </source>
</evidence>
<dbReference type="PROSITE" id="PS50522">
    <property type="entry name" value="RDRP_PHAGE"/>
    <property type="match status" value="1"/>
</dbReference>
<feature type="binding site" evidence="9">
    <location>
        <position position="362"/>
    </location>
    <ligand>
        <name>Mg(2+)</name>
        <dbReference type="ChEBI" id="CHEBI:18420"/>
        <label>2</label>
    </ligand>
</feature>
<evidence type="ECO:0000313" key="11">
    <source>
        <dbReference type="EMBL" id="DAD52292.1"/>
    </source>
</evidence>
<dbReference type="InterPro" id="IPR005093">
    <property type="entry name" value="RNArep_beta"/>
</dbReference>
<dbReference type="GO" id="GO:0046872">
    <property type="term" value="F:metal ion binding"/>
    <property type="evidence" value="ECO:0007669"/>
    <property type="project" value="UniProtKB-KW"/>
</dbReference>
<dbReference type="RefSeq" id="YP_010769428.1">
    <property type="nucleotide sequence ID" value="NC_073971.1"/>
</dbReference>
<gene>
    <name evidence="11" type="primary">SRR6960799_10_3</name>
</gene>
<keyword evidence="3" id="KW-0808">Transferase</keyword>
<dbReference type="GO" id="GO:0003968">
    <property type="term" value="F:RNA-directed RNA polymerase activity"/>
    <property type="evidence" value="ECO:0007669"/>
    <property type="project" value="UniProtKB-KW"/>
</dbReference>
<feature type="binding site" evidence="9">
    <location>
        <position position="275"/>
    </location>
    <ligand>
        <name>Mg(2+)</name>
        <dbReference type="ChEBI" id="CHEBI:18420"/>
        <label>2</label>
    </ligand>
</feature>
<dbReference type="Proteomes" id="UP000679777">
    <property type="component" value="Segment"/>
</dbReference>
<feature type="domain" description="RdRp catalytic" evidence="10">
    <location>
        <begin position="260"/>
        <end position="393"/>
    </location>
</feature>
<evidence type="ECO:0000256" key="3">
    <source>
        <dbReference type="ARBA" id="ARBA00022679"/>
    </source>
</evidence>
<dbReference type="Pfam" id="PF03431">
    <property type="entry name" value="RNA_replicase_B"/>
    <property type="match status" value="1"/>
</dbReference>
<comment type="catalytic activity">
    <reaction evidence="8">
        <text>RNA(n) + a ribonucleoside 5'-triphosphate = RNA(n+1) + diphosphate</text>
        <dbReference type="Rhea" id="RHEA:21248"/>
        <dbReference type="Rhea" id="RHEA-COMP:14527"/>
        <dbReference type="Rhea" id="RHEA-COMP:17342"/>
        <dbReference type="ChEBI" id="CHEBI:33019"/>
        <dbReference type="ChEBI" id="CHEBI:61557"/>
        <dbReference type="ChEBI" id="CHEBI:140395"/>
        <dbReference type="EC" id="2.7.7.48"/>
    </reaction>
</comment>
<evidence type="ECO:0000259" key="10">
    <source>
        <dbReference type="PROSITE" id="PS50522"/>
    </source>
</evidence>
<dbReference type="GO" id="GO:0000166">
    <property type="term" value="F:nucleotide binding"/>
    <property type="evidence" value="ECO:0007669"/>
    <property type="project" value="UniProtKB-KW"/>
</dbReference>
<dbReference type="InterPro" id="IPR007096">
    <property type="entry name" value="RNA-dir_Rpol_cat_phage"/>
</dbReference>